<name>A0A8D9MBQ4_BRACM</name>
<dbReference type="Gramene" id="A04p08640.2_BraZ1">
    <property type="protein sequence ID" value="A04p08640.2_BraZ1.CDS"/>
    <property type="gene ID" value="A04g08640.2_BraZ1"/>
</dbReference>
<accession>A0A8D9MBQ4</accession>
<proteinExistence type="predicted"/>
<reference evidence="1 2" key="1">
    <citation type="submission" date="2021-07" db="EMBL/GenBank/DDBJ databases">
        <authorList>
            <consortium name="Genoscope - CEA"/>
            <person name="William W."/>
        </authorList>
    </citation>
    <scope>NUCLEOTIDE SEQUENCE [LARGE SCALE GENOMIC DNA]</scope>
</reference>
<organism evidence="1 2">
    <name type="scientific">Brassica campestris</name>
    <name type="common">Field mustard</name>
    <dbReference type="NCBI Taxonomy" id="3711"/>
    <lineage>
        <taxon>Eukaryota</taxon>
        <taxon>Viridiplantae</taxon>
        <taxon>Streptophyta</taxon>
        <taxon>Embryophyta</taxon>
        <taxon>Tracheophyta</taxon>
        <taxon>Spermatophyta</taxon>
        <taxon>Magnoliopsida</taxon>
        <taxon>eudicotyledons</taxon>
        <taxon>Gunneridae</taxon>
        <taxon>Pentapetalae</taxon>
        <taxon>rosids</taxon>
        <taxon>malvids</taxon>
        <taxon>Brassicales</taxon>
        <taxon>Brassicaceae</taxon>
        <taxon>Brassiceae</taxon>
        <taxon>Brassica</taxon>
    </lineage>
</organism>
<dbReference type="Proteomes" id="UP000694005">
    <property type="component" value="Chromosome A04"/>
</dbReference>
<evidence type="ECO:0000313" key="2">
    <source>
        <dbReference type="Proteomes" id="UP000694005"/>
    </source>
</evidence>
<protein>
    <submittedName>
        <fullName evidence="1">Uncharacterized protein</fullName>
    </submittedName>
</protein>
<dbReference type="AlphaFoldDB" id="A0A8D9MBQ4"/>
<gene>
    <name evidence="1" type="ORF">BRAPAZ1V2_A04P08640.2</name>
</gene>
<evidence type="ECO:0000313" key="1">
    <source>
        <dbReference type="EMBL" id="CAG7905963.1"/>
    </source>
</evidence>
<sequence length="41" mass="4679">MYSIIRPVDSISDTAKKHATKENYDEQGEAVNLDYVSITYL</sequence>
<dbReference type="EMBL" id="LS974620">
    <property type="protein sequence ID" value="CAG7905963.1"/>
    <property type="molecule type" value="Genomic_DNA"/>
</dbReference>